<organism evidence="1 2">
    <name type="scientific">Sulfurospirillum multivorans (strain DM 12446 / JCM 15788 / NBRC 109480)</name>
    <dbReference type="NCBI Taxonomy" id="1150621"/>
    <lineage>
        <taxon>Bacteria</taxon>
        <taxon>Pseudomonadati</taxon>
        <taxon>Campylobacterota</taxon>
        <taxon>Epsilonproteobacteria</taxon>
        <taxon>Campylobacterales</taxon>
        <taxon>Sulfurospirillaceae</taxon>
        <taxon>Sulfurospirillum</taxon>
    </lineage>
</organism>
<accession>A0AA86E1U8</accession>
<dbReference type="KEGG" id="smul:SMUL_0880"/>
<proteinExistence type="predicted"/>
<dbReference type="AlphaFoldDB" id="A0AA86E1U8"/>
<dbReference type="RefSeq" id="WP_025344048.1">
    <property type="nucleotide sequence ID" value="NZ_CP007201.1"/>
</dbReference>
<sequence length="65" mass="7379">MSSEVSDIYEQELQEKKAVLQACQQSKNLVTCSDCEKMFECETRKTYVKAVYESMAKGHGGGFEF</sequence>
<evidence type="ECO:0000313" key="2">
    <source>
        <dbReference type="Proteomes" id="UP000019322"/>
    </source>
</evidence>
<dbReference type="Proteomes" id="UP000019322">
    <property type="component" value="Chromosome"/>
</dbReference>
<dbReference type="EMBL" id="CP007201">
    <property type="protein sequence ID" value="AHJ12147.1"/>
    <property type="molecule type" value="Genomic_DNA"/>
</dbReference>
<evidence type="ECO:0000313" key="1">
    <source>
        <dbReference type="EMBL" id="AHJ12147.1"/>
    </source>
</evidence>
<reference evidence="1 2" key="1">
    <citation type="journal article" date="2014" name="Environ. Microbiol.">
        <title>Insights into organohalide respiration and the versatile catabolism of Sulfurospirillum multivorans gained from comparative genomics and physiological studies.</title>
        <authorList>
            <person name="Goris T."/>
            <person name="Schubert T."/>
            <person name="Gadkari J."/>
            <person name="Wubet T."/>
            <person name="Tarkka M."/>
            <person name="Buscot F."/>
            <person name="Adrian L."/>
            <person name="Diekert G."/>
        </authorList>
    </citation>
    <scope>NUCLEOTIDE SEQUENCE [LARGE SCALE GENOMIC DNA]</scope>
    <source>
        <strain evidence="2">DM 12446 / JCM 15788 / NBRC 109480</strain>
    </source>
</reference>
<gene>
    <name evidence="1" type="ORF">SMUL_0880</name>
</gene>
<protein>
    <submittedName>
        <fullName evidence="1">Uncharacterized protein</fullName>
    </submittedName>
</protein>
<name>A0AA86E1U8_SULMK</name>